<dbReference type="InterPro" id="IPR034164">
    <property type="entry name" value="Pepsin-like_dom"/>
</dbReference>
<dbReference type="PANTHER" id="PTHR47966:SF57">
    <property type="entry name" value="PEPTIDASE A1 DOMAIN-CONTAINING PROTEIN"/>
    <property type="match status" value="1"/>
</dbReference>
<comment type="caution">
    <text evidence="8">The sequence shown here is derived from an EMBL/GenBank/DDBJ whole genome shotgun (WGS) entry which is preliminary data.</text>
</comment>
<feature type="active site" evidence="3">
    <location>
        <position position="255"/>
    </location>
</feature>
<evidence type="ECO:0000256" key="5">
    <source>
        <dbReference type="RuleBase" id="RU000454"/>
    </source>
</evidence>
<proteinExistence type="inferred from homology"/>
<evidence type="ECO:0000256" key="1">
    <source>
        <dbReference type="ARBA" id="ARBA00007447"/>
    </source>
</evidence>
<dbReference type="Proteomes" id="UP000298390">
    <property type="component" value="Unassembled WGS sequence"/>
</dbReference>
<dbReference type="AlphaFoldDB" id="A0A4Y9YAG4"/>
<evidence type="ECO:0000256" key="3">
    <source>
        <dbReference type="PIRSR" id="PIRSR601461-1"/>
    </source>
</evidence>
<protein>
    <recommendedName>
        <fullName evidence="7">Peptidase A1 domain-containing protein</fullName>
    </recommendedName>
</protein>
<dbReference type="SUPFAM" id="SSF50630">
    <property type="entry name" value="Acid proteases"/>
    <property type="match status" value="1"/>
</dbReference>
<dbReference type="GO" id="GO:0006508">
    <property type="term" value="P:proteolysis"/>
    <property type="evidence" value="ECO:0007669"/>
    <property type="project" value="UniProtKB-KW"/>
</dbReference>
<keyword evidence="2 5" id="KW-0064">Aspartyl protease</keyword>
<dbReference type="EMBL" id="SEKV01000324">
    <property type="protein sequence ID" value="TFY59030.1"/>
    <property type="molecule type" value="Genomic_DNA"/>
</dbReference>
<dbReference type="InterPro" id="IPR001461">
    <property type="entry name" value="Aspartic_peptidase_A1"/>
</dbReference>
<keyword evidence="5" id="KW-0378">Hydrolase</keyword>
<feature type="active site" evidence="3">
    <location>
        <position position="54"/>
    </location>
</feature>
<keyword evidence="4" id="KW-1015">Disulfide bond</keyword>
<keyword evidence="6" id="KW-0472">Membrane</keyword>
<dbReference type="PRINTS" id="PR00792">
    <property type="entry name" value="PEPSIN"/>
</dbReference>
<evidence type="ECO:0000256" key="4">
    <source>
        <dbReference type="PIRSR" id="PIRSR601461-2"/>
    </source>
</evidence>
<evidence type="ECO:0000313" key="8">
    <source>
        <dbReference type="EMBL" id="TFY59030.1"/>
    </source>
</evidence>
<dbReference type="PANTHER" id="PTHR47966">
    <property type="entry name" value="BETA-SITE APP-CLEAVING ENZYME, ISOFORM A-RELATED"/>
    <property type="match status" value="1"/>
</dbReference>
<keyword evidence="6" id="KW-1133">Transmembrane helix</keyword>
<dbReference type="InterPro" id="IPR033121">
    <property type="entry name" value="PEPTIDASE_A1"/>
</dbReference>
<dbReference type="PROSITE" id="PS00141">
    <property type="entry name" value="ASP_PROTEASE"/>
    <property type="match status" value="2"/>
</dbReference>
<dbReference type="CDD" id="cd05471">
    <property type="entry name" value="pepsin_like"/>
    <property type="match status" value="1"/>
</dbReference>
<name>A0A4Y9YAG4_9APHY</name>
<keyword evidence="5" id="KW-0645">Protease</keyword>
<evidence type="ECO:0000259" key="7">
    <source>
        <dbReference type="PROSITE" id="PS51767"/>
    </source>
</evidence>
<feature type="disulfide bond" evidence="4">
    <location>
        <begin position="67"/>
        <end position="72"/>
    </location>
</feature>
<dbReference type="InterPro" id="IPR021109">
    <property type="entry name" value="Peptidase_aspartic_dom_sf"/>
</dbReference>
<feature type="transmembrane region" description="Helical" evidence="6">
    <location>
        <begin position="413"/>
        <end position="434"/>
    </location>
</feature>
<accession>A0A4Y9YAG4</accession>
<keyword evidence="6" id="KW-0812">Transmembrane</keyword>
<evidence type="ECO:0000313" key="9">
    <source>
        <dbReference type="Proteomes" id="UP000298390"/>
    </source>
</evidence>
<reference evidence="8 9" key="1">
    <citation type="submission" date="2019-01" db="EMBL/GenBank/DDBJ databases">
        <title>Genome sequencing of the rare red list fungi Fomitopsis rosea.</title>
        <authorList>
            <person name="Buettner E."/>
            <person name="Kellner H."/>
        </authorList>
    </citation>
    <scope>NUCLEOTIDE SEQUENCE [LARGE SCALE GENOMIC DNA]</scope>
    <source>
        <strain evidence="8 9">DSM 105464</strain>
    </source>
</reference>
<evidence type="ECO:0000256" key="2">
    <source>
        <dbReference type="ARBA" id="ARBA00022750"/>
    </source>
</evidence>
<gene>
    <name evidence="8" type="ORF">EVJ58_g6037</name>
</gene>
<dbReference type="InterPro" id="IPR001969">
    <property type="entry name" value="Aspartic_peptidase_AS"/>
</dbReference>
<sequence length="446" mass="47192">MGAPGINIPITPVPRYQGANAQGTNGDVSLSNSNEYAYLVDVGIGGQTFEVLLDTGSSDLWVVSSNCTTQDCAEVPKFDTTDTANLTLSGAAFHLGYLLGSVTGSIVADTVALGSYEVSSQVLALANGTSGLDLSGTGYSGILGLTFPAEASIAGTYGQTFIDNVFASLDEDDRFFAYKLGRNKTDSSFAIGQLDPTYANSSSNFTYIPVSSAGTNDGQYNFWKVPLQYITINSTRFDLSKTSVSGASTNIGILDTGTTLLLGPSADVERFWQSVGNTRNTDSGWQVRCNRAAIVGFVLGDGDDQQEFVLDPADVNWEPGSQQDGWCMGGIQANDGVFSGDWLLGDTFLRNVYAVHHAATNASSPRIGLLGMTDPTAALAQFRAVRGDDTTAPGQVHSRAPRSTQLTGADVCGVAVVCGFVFGVILALLLHIWLEPRSRGRKIIRY</sequence>
<comment type="similarity">
    <text evidence="1 5">Belongs to the peptidase A1 family.</text>
</comment>
<dbReference type="STRING" id="34475.A0A4Y9YAG4"/>
<organism evidence="8 9">
    <name type="scientific">Rhodofomes roseus</name>
    <dbReference type="NCBI Taxonomy" id="34475"/>
    <lineage>
        <taxon>Eukaryota</taxon>
        <taxon>Fungi</taxon>
        <taxon>Dikarya</taxon>
        <taxon>Basidiomycota</taxon>
        <taxon>Agaricomycotina</taxon>
        <taxon>Agaricomycetes</taxon>
        <taxon>Polyporales</taxon>
        <taxon>Rhodofomes</taxon>
    </lineage>
</organism>
<evidence type="ECO:0000256" key="6">
    <source>
        <dbReference type="SAM" id="Phobius"/>
    </source>
</evidence>
<dbReference type="Pfam" id="PF00026">
    <property type="entry name" value="Asp"/>
    <property type="match status" value="1"/>
</dbReference>
<dbReference type="GO" id="GO:0004190">
    <property type="term" value="F:aspartic-type endopeptidase activity"/>
    <property type="evidence" value="ECO:0007669"/>
    <property type="project" value="UniProtKB-KW"/>
</dbReference>
<dbReference type="Gene3D" id="2.40.70.10">
    <property type="entry name" value="Acid Proteases"/>
    <property type="match status" value="2"/>
</dbReference>
<feature type="domain" description="Peptidase A1" evidence="7">
    <location>
        <begin position="38"/>
        <end position="370"/>
    </location>
</feature>
<dbReference type="PROSITE" id="PS51767">
    <property type="entry name" value="PEPTIDASE_A1"/>
    <property type="match status" value="1"/>
</dbReference>